<gene>
    <name evidence="3" type="ORF">C8N47_10684</name>
</gene>
<name>A0A2T5C2N3_9BACT</name>
<dbReference type="InterPro" id="IPR026444">
    <property type="entry name" value="Secre_tail"/>
</dbReference>
<protein>
    <submittedName>
        <fullName evidence="3">Putative secreted protein (Por secretion system target)</fullName>
    </submittedName>
</protein>
<dbReference type="Pfam" id="PF18962">
    <property type="entry name" value="Por_Secre_tail"/>
    <property type="match status" value="1"/>
</dbReference>
<dbReference type="InterPro" id="IPR024079">
    <property type="entry name" value="MetalloPept_cat_dom_sf"/>
</dbReference>
<feature type="signal peptide" evidence="1">
    <location>
        <begin position="1"/>
        <end position="21"/>
    </location>
</feature>
<evidence type="ECO:0000313" key="3">
    <source>
        <dbReference type="EMBL" id="PTN08986.1"/>
    </source>
</evidence>
<evidence type="ECO:0000313" key="4">
    <source>
        <dbReference type="Proteomes" id="UP000243525"/>
    </source>
</evidence>
<dbReference type="GO" id="GO:0008237">
    <property type="term" value="F:metallopeptidase activity"/>
    <property type="evidence" value="ECO:0007669"/>
    <property type="project" value="InterPro"/>
</dbReference>
<keyword evidence="1" id="KW-0732">Signal</keyword>
<accession>A0A2T5C2N3</accession>
<comment type="caution">
    <text evidence="3">The sequence shown here is derived from an EMBL/GenBank/DDBJ whole genome shotgun (WGS) entry which is preliminary data.</text>
</comment>
<dbReference type="EMBL" id="QAAD01000006">
    <property type="protein sequence ID" value="PTN08986.1"/>
    <property type="molecule type" value="Genomic_DNA"/>
</dbReference>
<dbReference type="Gene3D" id="3.40.390.10">
    <property type="entry name" value="Collagenase (Catalytic Domain)"/>
    <property type="match status" value="1"/>
</dbReference>
<evidence type="ECO:0000259" key="2">
    <source>
        <dbReference type="Pfam" id="PF18962"/>
    </source>
</evidence>
<keyword evidence="4" id="KW-1185">Reference proteome</keyword>
<feature type="domain" description="Secretion system C-terminal sorting" evidence="2">
    <location>
        <begin position="734"/>
        <end position="810"/>
    </location>
</feature>
<organism evidence="3 4">
    <name type="scientific">Mangrovibacterium marinum</name>
    <dbReference type="NCBI Taxonomy" id="1639118"/>
    <lineage>
        <taxon>Bacteria</taxon>
        <taxon>Pseudomonadati</taxon>
        <taxon>Bacteroidota</taxon>
        <taxon>Bacteroidia</taxon>
        <taxon>Marinilabiliales</taxon>
        <taxon>Prolixibacteraceae</taxon>
        <taxon>Mangrovibacterium</taxon>
    </lineage>
</organism>
<feature type="chain" id="PRO_5015523687" evidence="1">
    <location>
        <begin position="22"/>
        <end position="812"/>
    </location>
</feature>
<evidence type="ECO:0000256" key="1">
    <source>
        <dbReference type="SAM" id="SignalP"/>
    </source>
</evidence>
<dbReference type="Proteomes" id="UP000243525">
    <property type="component" value="Unassembled WGS sequence"/>
</dbReference>
<reference evidence="3 4" key="1">
    <citation type="submission" date="2018-04" db="EMBL/GenBank/DDBJ databases">
        <title>Genomic Encyclopedia of Archaeal and Bacterial Type Strains, Phase II (KMG-II): from individual species to whole genera.</title>
        <authorList>
            <person name="Goeker M."/>
        </authorList>
    </citation>
    <scope>NUCLEOTIDE SEQUENCE [LARGE SCALE GENOMIC DNA]</scope>
    <source>
        <strain evidence="3 4">DSM 28823</strain>
    </source>
</reference>
<proteinExistence type="predicted"/>
<dbReference type="OrthoDB" id="614750at2"/>
<dbReference type="AlphaFoldDB" id="A0A2T5C2N3"/>
<dbReference type="NCBIfam" id="TIGR04183">
    <property type="entry name" value="Por_Secre_tail"/>
    <property type="match status" value="1"/>
</dbReference>
<sequence length="812" mass="89690">MKLIFSFIIILFLLAPQQGHAENKHRSKHKHIPLCYASAKVNRVYVPSRVKSRLKSAAIQTATIEVSYSGFSEEAQAAFAYAVSLWEQLISSPITIHIHANWSPLASNVLGSCTASDHLENFDSAALANHFYPIALAEKIAGKELNSSDDPDIIAQFNSNNANWYFGTDGQTPDDKYDFVTTVMHEIAHGLGFNGMCYEPSDGIGAYSWTTDHPAIFDDFMINLDGQKLTDENIFANYSAELMAEFESGYLDFAGEWSKTKLNGSYPRLYAPLSYDEGSSLYHLNELSYNNENALMTPAIGKGEAIHDPGIALTMLEETGWINTTISHQELTDTEELSAPLEVTAAIVSDKGLDSTSVQLIYTDADFSTADSLSMTWLQANDLFSAEIPVTEAATFQYYLTAQNIEGRRFRLPADAPQSYFDVHVGPDQQAPVIAHDPVKIMLENNQTAAITAVVSDNIAVSDVELEYAANKEAFQTLSLNSDGDSYETNLSFSDLVDGDSIRYRLIATDSSSQSNTTSSPADGYYTISVEGYYAPLTTYSNDFNNTSRDFISTDFYIGTELGFENGSLNSPHPYPSPNANDESYNLSCTLKHPIILEENGKMNFNEVVLVEPGDDGAVYGSDNFWDYVIVEGSLDGTTNWLPLTDGYDAGQNSPWLSAYESSTVGRSDLLLPHEINLTENGNFSAGQTVYIRFRLYSDPFVNGWGWVIDDLVIQDPKTASETMLASSGTFSFYPNPVKSKLFIEANLATAPGKIRYQLQTTSGQQIQSGIFDGQSQQLTEKLDLSMLTPGFYFLVLDFENGERFSQKIIRQ</sequence>
<dbReference type="RefSeq" id="WP_107821905.1">
    <property type="nucleotide sequence ID" value="NZ_QAAD01000006.1"/>
</dbReference>